<evidence type="ECO:0000313" key="12">
    <source>
        <dbReference type="Proteomes" id="UP001061958"/>
    </source>
</evidence>
<comment type="subcellular location">
    <subcellularLocation>
        <location evidence="1">Cytoplasm</location>
    </subcellularLocation>
</comment>
<dbReference type="NCBIfam" id="TIGR02342">
    <property type="entry name" value="chap_CCT_delta"/>
    <property type="match status" value="1"/>
</dbReference>
<dbReference type="NCBIfam" id="NF041082">
    <property type="entry name" value="thermosome_alpha"/>
    <property type="match status" value="1"/>
</dbReference>
<dbReference type="InterPro" id="IPR054827">
    <property type="entry name" value="thermosome_alpha"/>
</dbReference>
<evidence type="ECO:0000256" key="8">
    <source>
        <dbReference type="RuleBase" id="RU004187"/>
    </source>
</evidence>
<dbReference type="SUPFAM" id="SSF48592">
    <property type="entry name" value="GroEL equatorial domain-like"/>
    <property type="match status" value="1"/>
</dbReference>
<dbReference type="EMBL" id="BQMJ01000023">
    <property type="protein sequence ID" value="GJQ11326.1"/>
    <property type="molecule type" value="Genomic_DNA"/>
</dbReference>
<evidence type="ECO:0000256" key="10">
    <source>
        <dbReference type="SAM" id="MobiDB-lite"/>
    </source>
</evidence>
<sequence>MDSQNNKKNNRDSASHDRQKAKDVRLSNISASKAVADAVRTSLGPRGLDKMVQEEAGDVLISNDGATILSKMRVEHPAAKMLVDLSKAQDIEAGDGTTTVVVIAGSLLSACLTLLGKGIHPSLISDAFQYAVEKAEEILEKAAQPIDLNDRTAVIQAAATALSSKVVSQHATLLAPIAVDAVTRIANLEEPDTIDLRNIRVLKKLGGTLDDTELFEGLVLNQHVNKSAGGVTKVAGAKVALIQFCLSAPKTDIENNIIVQDYSAMDRVLREERQYILNLCKKIKNTGCNVLLIQKSILRDATSDLSLHYLAKMKIMVVQDIEREEIEFIAKSLQCVPIAGIDSFVPEKLAKVDLVEEVTVGTEKMVKMSGIQGKHKTVSIIARGSNKLMLDEAERSLHDAFCVVRSLFRRRFLIAGGGAAETEVAVGLNKVAKTMEGASAFCVRAFADALEVIPYTLAENAGLPSIEIVTELRNRHVQGDTNAGINVKKGNISNMFEESVVMPLLVTVSALRLATECVRMILKIDDIVMTR</sequence>
<evidence type="ECO:0000313" key="11">
    <source>
        <dbReference type="EMBL" id="GJQ11326.1"/>
    </source>
</evidence>
<evidence type="ECO:0000256" key="3">
    <source>
        <dbReference type="ARBA" id="ARBA00016107"/>
    </source>
</evidence>
<dbReference type="PROSITE" id="PS00751">
    <property type="entry name" value="TCP1_2"/>
    <property type="match status" value="1"/>
</dbReference>
<evidence type="ECO:0000256" key="6">
    <source>
        <dbReference type="ARBA" id="ARBA00022840"/>
    </source>
</evidence>
<dbReference type="InterPro" id="IPR017998">
    <property type="entry name" value="Chaperone_TCP-1"/>
</dbReference>
<dbReference type="PRINTS" id="PR00304">
    <property type="entry name" value="TCOMPLEXTCP1"/>
</dbReference>
<dbReference type="OrthoDB" id="10248520at2759"/>
<reference evidence="11" key="1">
    <citation type="journal article" date="2022" name="Proc. Natl. Acad. Sci. U.S.A.">
        <title>Life cycle and functional genomics of the unicellular red alga Galdieria for elucidating algal and plant evolution and industrial use.</title>
        <authorList>
            <person name="Hirooka S."/>
            <person name="Itabashi T."/>
            <person name="Ichinose T.M."/>
            <person name="Onuma R."/>
            <person name="Fujiwara T."/>
            <person name="Yamashita S."/>
            <person name="Jong L.W."/>
            <person name="Tomita R."/>
            <person name="Iwane A.H."/>
            <person name="Miyagishima S.Y."/>
        </authorList>
    </citation>
    <scope>NUCLEOTIDE SEQUENCE</scope>
    <source>
        <strain evidence="11">NBRC 102759</strain>
    </source>
</reference>
<evidence type="ECO:0000256" key="5">
    <source>
        <dbReference type="ARBA" id="ARBA00022741"/>
    </source>
</evidence>
<evidence type="ECO:0000256" key="4">
    <source>
        <dbReference type="ARBA" id="ARBA00022490"/>
    </source>
</evidence>
<evidence type="ECO:0000256" key="9">
    <source>
        <dbReference type="RuleBase" id="RU004192"/>
    </source>
</evidence>
<dbReference type="CDD" id="cd03338">
    <property type="entry name" value="TCP1_delta"/>
    <property type="match status" value="1"/>
</dbReference>
<dbReference type="Pfam" id="PF00118">
    <property type="entry name" value="Cpn60_TCP1"/>
    <property type="match status" value="1"/>
</dbReference>
<evidence type="ECO:0000256" key="1">
    <source>
        <dbReference type="ARBA" id="ARBA00004496"/>
    </source>
</evidence>
<dbReference type="Gene3D" id="1.10.560.10">
    <property type="entry name" value="GroEL-like equatorial domain"/>
    <property type="match status" value="1"/>
</dbReference>
<keyword evidence="7 8" id="KW-0143">Chaperone</keyword>
<keyword evidence="5 8" id="KW-0547">Nucleotide-binding</keyword>
<dbReference type="Gene3D" id="3.30.260.10">
    <property type="entry name" value="TCP-1-like chaperonin intermediate domain"/>
    <property type="match status" value="1"/>
</dbReference>
<keyword evidence="6 8" id="KW-0067">ATP-binding</keyword>
<dbReference type="PANTHER" id="PTHR11353">
    <property type="entry name" value="CHAPERONIN"/>
    <property type="match status" value="1"/>
</dbReference>
<comment type="caution">
    <text evidence="11">The sequence shown here is derived from an EMBL/GenBank/DDBJ whole genome shotgun (WGS) entry which is preliminary data.</text>
</comment>
<dbReference type="Gene3D" id="3.50.7.10">
    <property type="entry name" value="GroEL"/>
    <property type="match status" value="1"/>
</dbReference>
<dbReference type="GO" id="GO:0140662">
    <property type="term" value="F:ATP-dependent protein folding chaperone"/>
    <property type="evidence" value="ECO:0007669"/>
    <property type="project" value="InterPro"/>
</dbReference>
<dbReference type="InterPro" id="IPR053374">
    <property type="entry name" value="TCP-1_chaperonin"/>
</dbReference>
<organism evidence="11 12">
    <name type="scientific">Galdieria partita</name>
    <dbReference type="NCBI Taxonomy" id="83374"/>
    <lineage>
        <taxon>Eukaryota</taxon>
        <taxon>Rhodophyta</taxon>
        <taxon>Bangiophyceae</taxon>
        <taxon>Galdieriales</taxon>
        <taxon>Galdieriaceae</taxon>
        <taxon>Galdieria</taxon>
    </lineage>
</organism>
<dbReference type="NCBIfam" id="NF041083">
    <property type="entry name" value="thermosome_beta"/>
    <property type="match status" value="1"/>
</dbReference>
<dbReference type="InterPro" id="IPR012717">
    <property type="entry name" value="Chap_CCT_delta"/>
</dbReference>
<accession>A0A9C7PWY2</accession>
<dbReference type="SUPFAM" id="SSF54849">
    <property type="entry name" value="GroEL-intermediate domain like"/>
    <property type="match status" value="1"/>
</dbReference>
<feature type="region of interest" description="Disordered" evidence="10">
    <location>
        <begin position="1"/>
        <end position="23"/>
    </location>
</feature>
<dbReference type="GO" id="GO:0016887">
    <property type="term" value="F:ATP hydrolysis activity"/>
    <property type="evidence" value="ECO:0007669"/>
    <property type="project" value="InterPro"/>
</dbReference>
<dbReference type="InterPro" id="IPR002423">
    <property type="entry name" value="Cpn60/GroEL/TCP-1"/>
</dbReference>
<keyword evidence="4" id="KW-0963">Cytoplasm</keyword>
<dbReference type="InterPro" id="IPR027410">
    <property type="entry name" value="TCP-1-like_intermed_sf"/>
</dbReference>
<dbReference type="GO" id="GO:0051082">
    <property type="term" value="F:unfolded protein binding"/>
    <property type="evidence" value="ECO:0007669"/>
    <property type="project" value="InterPro"/>
</dbReference>
<proteinExistence type="inferred from homology"/>
<dbReference type="InterPro" id="IPR027413">
    <property type="entry name" value="GROEL-like_equatorial_sf"/>
</dbReference>
<comment type="similarity">
    <text evidence="2 8">Belongs to the TCP-1 chaperonin family.</text>
</comment>
<evidence type="ECO:0000256" key="7">
    <source>
        <dbReference type="ARBA" id="ARBA00023186"/>
    </source>
</evidence>
<dbReference type="InterPro" id="IPR002194">
    <property type="entry name" value="Chaperonin_TCP-1_CS"/>
</dbReference>
<dbReference type="GO" id="GO:0005524">
    <property type="term" value="F:ATP binding"/>
    <property type="evidence" value="ECO:0007669"/>
    <property type="project" value="UniProtKB-KW"/>
</dbReference>
<dbReference type="InterPro" id="IPR027409">
    <property type="entry name" value="GroEL-like_apical_dom_sf"/>
</dbReference>
<gene>
    <name evidence="11" type="ORF">GpartN1_g3117.t1</name>
</gene>
<dbReference type="Proteomes" id="UP001061958">
    <property type="component" value="Unassembled WGS sequence"/>
</dbReference>
<keyword evidence="12" id="KW-1185">Reference proteome</keyword>
<dbReference type="PROSITE" id="PS00995">
    <property type="entry name" value="TCP1_3"/>
    <property type="match status" value="1"/>
</dbReference>
<dbReference type="SUPFAM" id="SSF52029">
    <property type="entry name" value="GroEL apical domain-like"/>
    <property type="match status" value="1"/>
</dbReference>
<dbReference type="GO" id="GO:0005737">
    <property type="term" value="C:cytoplasm"/>
    <property type="evidence" value="ECO:0007669"/>
    <property type="project" value="UniProtKB-SubCell"/>
</dbReference>
<reference evidence="11" key="2">
    <citation type="submission" date="2022-01" db="EMBL/GenBank/DDBJ databases">
        <authorList>
            <person name="Hirooka S."/>
            <person name="Miyagishima S.Y."/>
        </authorList>
    </citation>
    <scope>NUCLEOTIDE SEQUENCE</scope>
    <source>
        <strain evidence="11">NBRC 102759</strain>
    </source>
</reference>
<dbReference type="FunFam" id="3.50.7.10:FF:000010">
    <property type="entry name" value="T-complex protein 1 subunit delta"/>
    <property type="match status" value="1"/>
</dbReference>
<dbReference type="PROSITE" id="PS00750">
    <property type="entry name" value="TCP1_1"/>
    <property type="match status" value="1"/>
</dbReference>
<evidence type="ECO:0000256" key="2">
    <source>
        <dbReference type="ARBA" id="ARBA00008020"/>
    </source>
</evidence>
<name>A0A9C7PWY2_9RHOD</name>
<protein>
    <recommendedName>
        <fullName evidence="3 9">T-complex protein 1 subunit delta</fullName>
    </recommendedName>
</protein>
<dbReference type="AlphaFoldDB" id="A0A9C7PWY2"/>
<feature type="compositionally biased region" description="Basic and acidic residues" evidence="10">
    <location>
        <begin position="9"/>
        <end position="23"/>
    </location>
</feature>